<sequence length="347" mass="39040">MTEAVDTSQAAIRHPQRMRDPFNGTFCLSDLDEGCEWEEWKRHGEKRERMNEGLMERHKSCWSESGPRNARASFDSTQMPPAASETTVGTHERLVYDANCSTLGDSGYRGDEYSRRNYLETVAKGPHVWKGPRSDILDLDSESHEDVDANSFEVTDDGSRRTNSKANFTRPLFEDFSSARESYHISKCCDYSDGPHVYSTGSSGKVNCARSRVPGISSTLLKAKPRNPTASPVQPKSFWINVWPCFGTFTSSVCKPTRILVYSSYCYMVHVTEKAGTLMGCRPAPSVLYQPDGRSVRSLAQLMPEQHYLLFPSGGFYRKEAVPAALLEEFVRAAKMALQQRSQHRDC</sequence>
<protein>
    <submittedName>
        <fullName evidence="2">Uncharacterized protein</fullName>
    </submittedName>
</protein>
<comment type="caution">
    <text evidence="2">The sequence shown here is derived from an EMBL/GenBank/DDBJ whole genome shotgun (WGS) entry which is preliminary data.</text>
</comment>
<dbReference type="EMBL" id="AHKC01009352">
    <property type="protein sequence ID" value="EKF33247.1"/>
    <property type="molecule type" value="Genomic_DNA"/>
</dbReference>
<dbReference type="OrthoDB" id="260969at2759"/>
<accession>K2NWF3</accession>
<evidence type="ECO:0000313" key="2">
    <source>
        <dbReference type="EMBL" id="EKF33247.1"/>
    </source>
</evidence>
<reference evidence="2 3" key="1">
    <citation type="journal article" date="2012" name="BMC Genomics">
        <title>Comparative genomic analysis of human infective Trypanosoma cruzi lineages with the bat-restricted subspecies T. cruzi marinkellei.</title>
        <authorList>
            <person name="Franzen O."/>
            <person name="Talavera-Lopez C."/>
            <person name="Ochaya S."/>
            <person name="Butler C.E."/>
            <person name="Messenger L.A."/>
            <person name="Lewis M.D."/>
            <person name="Llewellyn M.S."/>
            <person name="Marinkelle C.J."/>
            <person name="Tyler K.M."/>
            <person name="Miles M.A."/>
            <person name="Andersson B."/>
        </authorList>
    </citation>
    <scope>NUCLEOTIDE SEQUENCE [LARGE SCALE GENOMIC DNA]</scope>
    <source>
        <strain evidence="2 3">B7</strain>
    </source>
</reference>
<evidence type="ECO:0000256" key="1">
    <source>
        <dbReference type="SAM" id="MobiDB-lite"/>
    </source>
</evidence>
<name>K2NWF3_TRYCR</name>
<feature type="region of interest" description="Disordered" evidence="1">
    <location>
        <begin position="58"/>
        <end position="88"/>
    </location>
</feature>
<organism evidence="2 3">
    <name type="scientific">Trypanosoma cruzi marinkellei</name>
    <dbReference type="NCBI Taxonomy" id="85056"/>
    <lineage>
        <taxon>Eukaryota</taxon>
        <taxon>Discoba</taxon>
        <taxon>Euglenozoa</taxon>
        <taxon>Kinetoplastea</taxon>
        <taxon>Metakinetoplastina</taxon>
        <taxon>Trypanosomatida</taxon>
        <taxon>Trypanosomatidae</taxon>
        <taxon>Trypanosoma</taxon>
        <taxon>Schizotrypanum</taxon>
    </lineage>
</organism>
<dbReference type="AlphaFoldDB" id="K2NWF3"/>
<gene>
    <name evidence="2" type="ORF">MOQ_002900</name>
</gene>
<feature type="compositionally biased region" description="Polar residues" evidence="1">
    <location>
        <begin position="74"/>
        <end position="88"/>
    </location>
</feature>
<proteinExistence type="predicted"/>
<evidence type="ECO:0000313" key="3">
    <source>
        <dbReference type="Proteomes" id="UP000007350"/>
    </source>
</evidence>
<keyword evidence="3" id="KW-1185">Reference proteome</keyword>
<dbReference type="Proteomes" id="UP000007350">
    <property type="component" value="Unassembled WGS sequence"/>
</dbReference>